<gene>
    <name evidence="1" type="ORF">WICPIJ_001028</name>
</gene>
<evidence type="ECO:0000313" key="2">
    <source>
        <dbReference type="Proteomes" id="UP000774326"/>
    </source>
</evidence>
<comment type="caution">
    <text evidence="1">The sequence shown here is derived from an EMBL/GenBank/DDBJ whole genome shotgun (WGS) entry which is preliminary data.</text>
</comment>
<organism evidence="1 2">
    <name type="scientific">Wickerhamomyces pijperi</name>
    <name type="common">Yeast</name>
    <name type="synonym">Pichia pijperi</name>
    <dbReference type="NCBI Taxonomy" id="599730"/>
    <lineage>
        <taxon>Eukaryota</taxon>
        <taxon>Fungi</taxon>
        <taxon>Dikarya</taxon>
        <taxon>Ascomycota</taxon>
        <taxon>Saccharomycotina</taxon>
        <taxon>Saccharomycetes</taxon>
        <taxon>Phaffomycetales</taxon>
        <taxon>Wickerhamomycetaceae</taxon>
        <taxon>Wickerhamomyces</taxon>
    </lineage>
</organism>
<accession>A0A9P8QEJ9</accession>
<proteinExistence type="predicted"/>
<reference evidence="1" key="2">
    <citation type="submission" date="2021-01" db="EMBL/GenBank/DDBJ databases">
        <authorList>
            <person name="Schikora-Tamarit M.A."/>
        </authorList>
    </citation>
    <scope>NUCLEOTIDE SEQUENCE</scope>
    <source>
        <strain evidence="1">CBS2887</strain>
    </source>
</reference>
<name>A0A9P8QEJ9_WICPI</name>
<protein>
    <submittedName>
        <fullName evidence="1">Uncharacterized protein</fullName>
    </submittedName>
</protein>
<reference evidence="1" key="1">
    <citation type="journal article" date="2021" name="Open Biol.">
        <title>Shared evolutionary footprints suggest mitochondrial oxidative damage underlies multiple complex I losses in fungi.</title>
        <authorList>
            <person name="Schikora-Tamarit M.A."/>
            <person name="Marcet-Houben M."/>
            <person name="Nosek J."/>
            <person name="Gabaldon T."/>
        </authorList>
    </citation>
    <scope>NUCLEOTIDE SEQUENCE</scope>
    <source>
        <strain evidence="1">CBS2887</strain>
    </source>
</reference>
<dbReference type="Proteomes" id="UP000774326">
    <property type="component" value="Unassembled WGS sequence"/>
</dbReference>
<dbReference type="AlphaFoldDB" id="A0A9P8QEJ9"/>
<keyword evidence="2" id="KW-1185">Reference proteome</keyword>
<sequence>MPSTNAINPSTSDLKLFLGLLPNELINEVLEHLQKGLNHRQVTELIPYDMFQNLIPCYLPLSNVPLKDIKCFQPFPHQLRHAYHFLNYNQFLGKVRLHYTSCNIKEESLTLFVELKEYVPFFDAKAPVLAVVRGANNNYKEDLAPTTLANNSLDFINILQFIKERRGHTCLFLSSPVSNIDIEQFNADNITLVLDAGVAKSLTYTGIRKFNKETFLDLERRHQRVLFTADYLDEMVPYAKLVEVEHIANSMQLCCLNSEEMDTHEVLTLGYKDDYMTKMIRQLPAVKYRQLLEFTQERFGYHGIFSDHILGSVSFDHLTIFTIYNMGIKEITQCHFRSLQTLEITEAFPHSKFSISKNQFPELRNIVLNVGALDRIESNTYGPAKLEFFVLNTYHPHKERYSKGSVSDIPMLLQRCTRFYMNNSVKISHALDYTISESSERFSGLKVLALSNMSIGLLNKVLKSSLLGNIEELCLSLISLRDYSTLDANYMFGPRPGHSFVHSDTVLNLRNPNLRIKTLRIENSCVDVVIRSLGMNTIYYTQPLKDHKEFFDMKQQGYFRMRYGAEWPYGKSNKKPPKFYIVDCSRVQKDKVELTIDGQAEADSSKQVAMCVSGILDQSGLKRFSVQFDRCMKLIGSQTGDDIHNERIKDPESDFSTSE</sequence>
<dbReference type="EMBL" id="JAEUBG010000556">
    <property type="protein sequence ID" value="KAH3687987.1"/>
    <property type="molecule type" value="Genomic_DNA"/>
</dbReference>
<evidence type="ECO:0000313" key="1">
    <source>
        <dbReference type="EMBL" id="KAH3687987.1"/>
    </source>
</evidence>